<dbReference type="KEGG" id="pdh:B9T62_12085"/>
<keyword evidence="1" id="KW-0479">Metal-binding</keyword>
<keyword evidence="1" id="KW-0862">Zinc</keyword>
<reference evidence="3 4" key="1">
    <citation type="submission" date="2017-06" db="EMBL/GenBank/DDBJ databases">
        <title>Complete genome sequence of Paenibacillus donghaensis KCTC 13049T isolated from East Sea sediment, South Korea.</title>
        <authorList>
            <person name="Jung B.K."/>
            <person name="Hong S.-J."/>
            <person name="Shin J.-H."/>
        </authorList>
    </citation>
    <scope>NUCLEOTIDE SEQUENCE [LARGE SCALE GENOMIC DNA]</scope>
    <source>
        <strain evidence="3 4">KCTC 13049</strain>
    </source>
</reference>
<sequence length="550" mass="61974">MTAEFRMEFQQFIVRCTEDYLIRYANKGLYKRALKELEKGAAVQYDLAENEVRCTLEDGTECKLTDTLAQCQCSCPAETVCKHVLISILYYREHQVADSAGAEPVASADFSWLLKLPLAQLLKSFTPLVVAEVRFRLKFAGEVEIREDSLLTVKLLQYNAEVSFTEERDPGKALCSLKQREGELCKLEALLRYRAQQGINDAPELDGLTETKSISPEFLKECASLLSSILRTGLARLPQTFAARLETMAVSAHSEALPNIERALRGIQGELELFFARHVRFSMTAFLDRLSELGLMIEALAQPLAAEQQEQLVGSFRSQYYTVPKLRLYALGADAWETRSAYRGITYYFFGLEDQAIYTYTDTRPVYYEGAEFNFSKQYAAYSPWLPGISMKQLSREQLEFSGVKVNGERRLSTAEGARLELVPRMRVEELDFGTLVPGSSQQERLQAETALFSGGKEQLAILPVARITETRFDPSSQQLVLTAELEAGEPLELTLPFEQDWAKAVNRLEQHAGLKLADPFLALVRLEGSRIQPVSFLKGQQLISLKLDL</sequence>
<proteinExistence type="predicted"/>
<dbReference type="Proteomes" id="UP000249890">
    <property type="component" value="Chromosome"/>
</dbReference>
<feature type="domain" description="SWIM-type" evidence="2">
    <location>
        <begin position="50"/>
        <end position="92"/>
    </location>
</feature>
<keyword evidence="4" id="KW-1185">Reference proteome</keyword>
<accession>A0A2Z2KEA3</accession>
<dbReference type="RefSeq" id="WP_087915460.1">
    <property type="nucleotide sequence ID" value="NZ_CP021780.1"/>
</dbReference>
<evidence type="ECO:0000313" key="3">
    <source>
        <dbReference type="EMBL" id="ASA21450.1"/>
    </source>
</evidence>
<evidence type="ECO:0000259" key="2">
    <source>
        <dbReference type="PROSITE" id="PS50966"/>
    </source>
</evidence>
<protein>
    <recommendedName>
        <fullName evidence="2">SWIM-type domain-containing protein</fullName>
    </recommendedName>
</protein>
<dbReference type="InterPro" id="IPR007527">
    <property type="entry name" value="Znf_SWIM"/>
</dbReference>
<evidence type="ECO:0000256" key="1">
    <source>
        <dbReference type="PROSITE-ProRule" id="PRU00325"/>
    </source>
</evidence>
<name>A0A2Z2KEA3_9BACL</name>
<evidence type="ECO:0000313" key="4">
    <source>
        <dbReference type="Proteomes" id="UP000249890"/>
    </source>
</evidence>
<dbReference type="AlphaFoldDB" id="A0A2Z2KEA3"/>
<dbReference type="GO" id="GO:0008270">
    <property type="term" value="F:zinc ion binding"/>
    <property type="evidence" value="ECO:0007669"/>
    <property type="project" value="UniProtKB-KW"/>
</dbReference>
<gene>
    <name evidence="3" type="ORF">B9T62_12085</name>
</gene>
<dbReference type="EMBL" id="CP021780">
    <property type="protein sequence ID" value="ASA21450.1"/>
    <property type="molecule type" value="Genomic_DNA"/>
</dbReference>
<keyword evidence="1" id="KW-0863">Zinc-finger</keyword>
<dbReference type="PROSITE" id="PS50966">
    <property type="entry name" value="ZF_SWIM"/>
    <property type="match status" value="1"/>
</dbReference>
<organism evidence="3 4">
    <name type="scientific">Paenibacillus donghaensis</name>
    <dbReference type="NCBI Taxonomy" id="414771"/>
    <lineage>
        <taxon>Bacteria</taxon>
        <taxon>Bacillati</taxon>
        <taxon>Bacillota</taxon>
        <taxon>Bacilli</taxon>
        <taxon>Bacillales</taxon>
        <taxon>Paenibacillaceae</taxon>
        <taxon>Paenibacillus</taxon>
    </lineage>
</organism>